<dbReference type="GO" id="GO:0003883">
    <property type="term" value="F:CTP synthase activity"/>
    <property type="evidence" value="ECO:0007669"/>
    <property type="project" value="UniProtKB-UniRule"/>
</dbReference>
<keyword evidence="6 9" id="KW-0315">Glutamine amidotransferase</keyword>
<feature type="domain" description="Glutamine amidotransferase" evidence="10">
    <location>
        <begin position="311"/>
        <end position="570"/>
    </location>
</feature>
<dbReference type="Proteomes" id="UP000813444">
    <property type="component" value="Unassembled WGS sequence"/>
</dbReference>
<evidence type="ECO:0000256" key="5">
    <source>
        <dbReference type="ARBA" id="ARBA00022840"/>
    </source>
</evidence>
<dbReference type="GO" id="GO:0005524">
    <property type="term" value="F:ATP binding"/>
    <property type="evidence" value="ECO:0007669"/>
    <property type="project" value="UniProtKB-KW"/>
</dbReference>
<dbReference type="PROSITE" id="PS51273">
    <property type="entry name" value="GATASE_TYPE_1"/>
    <property type="match status" value="1"/>
</dbReference>
<evidence type="ECO:0000256" key="9">
    <source>
        <dbReference type="RuleBase" id="RU810713"/>
    </source>
</evidence>
<dbReference type="SUPFAM" id="SSF52317">
    <property type="entry name" value="Class I glutamine amidotransferase-like"/>
    <property type="match status" value="1"/>
</dbReference>
<dbReference type="Pfam" id="PF00117">
    <property type="entry name" value="GATase"/>
    <property type="match status" value="1"/>
</dbReference>
<evidence type="ECO:0000256" key="7">
    <source>
        <dbReference type="ARBA" id="ARBA00022975"/>
    </source>
</evidence>
<dbReference type="OrthoDB" id="1739076at2759"/>
<keyword evidence="5 9" id="KW-0067">ATP-binding</keyword>
<dbReference type="InterPro" id="IPR004468">
    <property type="entry name" value="CTP_synthase"/>
</dbReference>
<dbReference type="Gene3D" id="3.40.50.300">
    <property type="entry name" value="P-loop containing nucleotide triphosphate hydrolases"/>
    <property type="match status" value="1"/>
</dbReference>
<keyword evidence="7 9" id="KW-0665">Pyrimidine biosynthesis</keyword>
<feature type="domain" description="CTP synthase N-terminal" evidence="11">
    <location>
        <begin position="2"/>
        <end position="270"/>
    </location>
</feature>
<keyword evidence="4 9" id="KW-0547">Nucleotide-binding</keyword>
<evidence type="ECO:0000256" key="2">
    <source>
        <dbReference type="ARBA" id="ARBA00007533"/>
    </source>
</evidence>
<dbReference type="CDD" id="cd03113">
    <property type="entry name" value="CTPS_N"/>
    <property type="match status" value="1"/>
</dbReference>
<accession>A0A8K0SFF9</accession>
<comment type="caution">
    <text evidence="12">The sequence shown here is derived from an EMBL/GenBank/DDBJ whole genome shotgun (WGS) entry which is preliminary data.</text>
</comment>
<proteinExistence type="inferred from homology"/>
<evidence type="ECO:0000259" key="11">
    <source>
        <dbReference type="Pfam" id="PF06418"/>
    </source>
</evidence>
<evidence type="ECO:0000313" key="12">
    <source>
        <dbReference type="EMBL" id="KAH7308455.1"/>
    </source>
</evidence>
<keyword evidence="13" id="KW-1185">Reference proteome</keyword>
<protein>
    <recommendedName>
        <fullName evidence="9">CTP synthase</fullName>
        <ecNumber evidence="9">6.3.4.2</ecNumber>
    </recommendedName>
    <alternativeName>
        <fullName evidence="9">UTP--ammonia ligase</fullName>
    </alternativeName>
</protein>
<dbReference type="InterPro" id="IPR033828">
    <property type="entry name" value="GATase1_CTP_Synthase"/>
</dbReference>
<dbReference type="Pfam" id="PF06418">
    <property type="entry name" value="CTP_synth_N"/>
    <property type="match status" value="1"/>
</dbReference>
<dbReference type="FunFam" id="3.40.50.300:FF:000207">
    <property type="entry name" value="CTP synthase"/>
    <property type="match status" value="1"/>
</dbReference>
<dbReference type="GO" id="GO:0097268">
    <property type="term" value="C:cytoophidium"/>
    <property type="evidence" value="ECO:0007669"/>
    <property type="project" value="TreeGrafter"/>
</dbReference>
<comment type="catalytic activity">
    <reaction evidence="8 9">
        <text>UTP + L-glutamine + ATP + H2O = CTP + L-glutamate + ADP + phosphate + 2 H(+)</text>
        <dbReference type="Rhea" id="RHEA:26426"/>
        <dbReference type="ChEBI" id="CHEBI:15377"/>
        <dbReference type="ChEBI" id="CHEBI:15378"/>
        <dbReference type="ChEBI" id="CHEBI:29985"/>
        <dbReference type="ChEBI" id="CHEBI:30616"/>
        <dbReference type="ChEBI" id="CHEBI:37563"/>
        <dbReference type="ChEBI" id="CHEBI:43474"/>
        <dbReference type="ChEBI" id="CHEBI:46398"/>
        <dbReference type="ChEBI" id="CHEBI:58359"/>
        <dbReference type="ChEBI" id="CHEBI:456216"/>
        <dbReference type="EC" id="6.3.4.2"/>
    </reaction>
</comment>
<dbReference type="InterPro" id="IPR017456">
    <property type="entry name" value="CTP_synthase_N"/>
</dbReference>
<dbReference type="NCBIfam" id="TIGR00337">
    <property type="entry name" value="PyrG"/>
    <property type="match status" value="1"/>
</dbReference>
<dbReference type="AlphaFoldDB" id="A0A8K0SFF9"/>
<dbReference type="SUPFAM" id="SSF52540">
    <property type="entry name" value="P-loop containing nucleoside triphosphate hydrolases"/>
    <property type="match status" value="1"/>
</dbReference>
<comment type="function">
    <text evidence="9">Catalyzes the ATP-dependent amination of UTP to CTP with either L-glutamine or ammonia as the source of nitrogen.</text>
</comment>
<dbReference type="InterPro" id="IPR027417">
    <property type="entry name" value="P-loop_NTPase"/>
</dbReference>
<evidence type="ECO:0000259" key="10">
    <source>
        <dbReference type="Pfam" id="PF00117"/>
    </source>
</evidence>
<dbReference type="PANTHER" id="PTHR11550:SF0">
    <property type="entry name" value="CTP SYNTHASE-RELATED"/>
    <property type="match status" value="1"/>
</dbReference>
<sequence>MKYVVVTGGVISGVGKGIIASSTGLLLKTMGLAVTMIKIDPYMNIDAGTMAPTEHGEVFVLGDGGEVDLDLGNYERYLNITLTRDHNLTTGKIYQHVIQQERAGYYLGQTVQIIPHLTNAIESWITRIAKIPVDETGAEPDVCVIELGGTIGDIENAPFVEALKQLRMRAGVDNFLHIHVSFIPVVNGEQKTKPTQHTIRVVRSAGLHPDLIACRCVDMIDDSTIQKVANHCQVEPSQVIAVQNVQSTYLVPALLEKQGLVQSMTELLRLAPSPVRMAKGSKMWEKWKTITSIRDYRQTVSIALVGKYTNFLDSYISLIRSLEHSAMVCERNLKLVPVDSSHLESGTQSTNPEAYNQAWQAVRSAQGILVPGGFGSRGTEGMINAIKWARESKTPFLGICLGMQLAVVEYMRNVCNRPTATSAEFDGMATDPVVIYMPEIDRAKMGGTMRLGVRPTRFQAGSEWSKVRKLYAGSMLGSLGEGIDGLQAPGSLPAESALTESAIATAADPVIQERHRHRYEVNPACIQSLEDCGLHFIGRDDSGQRMEVLELKDHPWFVAVQFHPEYISKVLSPSRPVLGFLAASAGCLELIENVHMV</sequence>
<dbReference type="EMBL" id="JAGPNK010000015">
    <property type="protein sequence ID" value="KAH7308455.1"/>
    <property type="molecule type" value="Genomic_DNA"/>
</dbReference>
<reference evidence="12" key="1">
    <citation type="journal article" date="2021" name="Nat. Commun.">
        <title>Genetic determinants of endophytism in the Arabidopsis root mycobiome.</title>
        <authorList>
            <person name="Mesny F."/>
            <person name="Miyauchi S."/>
            <person name="Thiergart T."/>
            <person name="Pickel B."/>
            <person name="Atanasova L."/>
            <person name="Karlsson M."/>
            <person name="Huettel B."/>
            <person name="Barry K.W."/>
            <person name="Haridas S."/>
            <person name="Chen C."/>
            <person name="Bauer D."/>
            <person name="Andreopoulos W."/>
            <person name="Pangilinan J."/>
            <person name="LaButti K."/>
            <person name="Riley R."/>
            <person name="Lipzen A."/>
            <person name="Clum A."/>
            <person name="Drula E."/>
            <person name="Henrissat B."/>
            <person name="Kohler A."/>
            <person name="Grigoriev I.V."/>
            <person name="Martin F.M."/>
            <person name="Hacquard S."/>
        </authorList>
    </citation>
    <scope>NUCLEOTIDE SEQUENCE</scope>
    <source>
        <strain evidence="12">MPI-CAGE-CH-0235</strain>
    </source>
</reference>
<evidence type="ECO:0000256" key="3">
    <source>
        <dbReference type="ARBA" id="ARBA00022598"/>
    </source>
</evidence>
<dbReference type="GO" id="GO:0044210">
    <property type="term" value="P:'de novo' CTP biosynthetic process"/>
    <property type="evidence" value="ECO:0007669"/>
    <property type="project" value="UniProtKB-UniRule"/>
</dbReference>
<name>A0A8K0SFF9_9HYPO</name>
<evidence type="ECO:0000256" key="1">
    <source>
        <dbReference type="ARBA" id="ARBA00005171"/>
    </source>
</evidence>
<evidence type="ECO:0000256" key="4">
    <source>
        <dbReference type="ARBA" id="ARBA00022741"/>
    </source>
</evidence>
<comment type="pathway">
    <text evidence="1 9">Pyrimidine metabolism; CTP biosynthesis via de novo pathway; CTP from UDP: step 2/2.</text>
</comment>
<dbReference type="UniPathway" id="UPA00159">
    <property type="reaction ID" value="UER00277"/>
</dbReference>
<dbReference type="InterPro" id="IPR029062">
    <property type="entry name" value="Class_I_gatase-like"/>
</dbReference>
<dbReference type="CDD" id="cd01746">
    <property type="entry name" value="GATase1_CTP_Synthase"/>
    <property type="match status" value="1"/>
</dbReference>
<evidence type="ECO:0000256" key="6">
    <source>
        <dbReference type="ARBA" id="ARBA00022962"/>
    </source>
</evidence>
<organism evidence="12 13">
    <name type="scientific">Stachybotrys elegans</name>
    <dbReference type="NCBI Taxonomy" id="80388"/>
    <lineage>
        <taxon>Eukaryota</taxon>
        <taxon>Fungi</taxon>
        <taxon>Dikarya</taxon>
        <taxon>Ascomycota</taxon>
        <taxon>Pezizomycotina</taxon>
        <taxon>Sordariomycetes</taxon>
        <taxon>Hypocreomycetidae</taxon>
        <taxon>Hypocreales</taxon>
        <taxon>Stachybotryaceae</taxon>
        <taxon>Stachybotrys</taxon>
    </lineage>
</organism>
<evidence type="ECO:0000313" key="13">
    <source>
        <dbReference type="Proteomes" id="UP000813444"/>
    </source>
</evidence>
<keyword evidence="3 9" id="KW-0436">Ligase</keyword>
<comment type="similarity">
    <text evidence="2 9">Belongs to the CTP synthase family.</text>
</comment>
<dbReference type="EC" id="6.3.4.2" evidence="9"/>
<gene>
    <name evidence="12" type="ORF">B0I35DRAFT_483018</name>
</gene>
<dbReference type="GO" id="GO:0005737">
    <property type="term" value="C:cytoplasm"/>
    <property type="evidence" value="ECO:0007669"/>
    <property type="project" value="TreeGrafter"/>
</dbReference>
<dbReference type="GO" id="GO:0019856">
    <property type="term" value="P:pyrimidine nucleobase biosynthetic process"/>
    <property type="evidence" value="ECO:0007669"/>
    <property type="project" value="TreeGrafter"/>
</dbReference>
<dbReference type="Gene3D" id="3.40.50.880">
    <property type="match status" value="1"/>
</dbReference>
<evidence type="ECO:0000256" key="8">
    <source>
        <dbReference type="ARBA" id="ARBA00047781"/>
    </source>
</evidence>
<dbReference type="NCBIfam" id="NF003792">
    <property type="entry name" value="PRK05380.1"/>
    <property type="match status" value="1"/>
</dbReference>
<dbReference type="PANTHER" id="PTHR11550">
    <property type="entry name" value="CTP SYNTHASE"/>
    <property type="match status" value="1"/>
</dbReference>
<dbReference type="GO" id="GO:0042802">
    <property type="term" value="F:identical protein binding"/>
    <property type="evidence" value="ECO:0007669"/>
    <property type="project" value="TreeGrafter"/>
</dbReference>
<dbReference type="InterPro" id="IPR017926">
    <property type="entry name" value="GATASE"/>
</dbReference>